<accession>A0AA86UMF7</accession>
<keyword evidence="3" id="KW-1185">Reference proteome</keyword>
<sequence>MQQGNDKMAVYDQGVLKQISFRLSKDVAGVTRSVSDCYDDNESNFGACQPYLDERAGAPVNNSEFTDNILNSTFTKKSQLDRLLLKEETTATGQPSTRWSTSQTASGIKEVCFPEMLTQTPRQLETPALPPKC</sequence>
<protein>
    <submittedName>
        <fullName evidence="2">Hypothetical_protein</fullName>
    </submittedName>
</protein>
<evidence type="ECO:0000313" key="1">
    <source>
        <dbReference type="EMBL" id="CAI9964060.1"/>
    </source>
</evidence>
<proteinExistence type="predicted"/>
<dbReference type="Proteomes" id="UP001642409">
    <property type="component" value="Unassembled WGS sequence"/>
</dbReference>
<name>A0AA86UMF7_9EUKA</name>
<reference evidence="2 3" key="2">
    <citation type="submission" date="2024-07" db="EMBL/GenBank/DDBJ databases">
        <authorList>
            <person name="Akdeniz Z."/>
        </authorList>
    </citation>
    <scope>NUCLEOTIDE SEQUENCE [LARGE SCALE GENOMIC DNA]</scope>
</reference>
<evidence type="ECO:0000313" key="2">
    <source>
        <dbReference type="EMBL" id="CAL5996499.1"/>
    </source>
</evidence>
<dbReference type="EMBL" id="CAXDID020000035">
    <property type="protein sequence ID" value="CAL5996499.1"/>
    <property type="molecule type" value="Genomic_DNA"/>
</dbReference>
<gene>
    <name evidence="2" type="ORF">HINF_LOCUS14790</name>
    <name evidence="1" type="ORF">HINF_LOCUS51705</name>
</gene>
<organism evidence="1">
    <name type="scientific">Hexamita inflata</name>
    <dbReference type="NCBI Taxonomy" id="28002"/>
    <lineage>
        <taxon>Eukaryota</taxon>
        <taxon>Metamonada</taxon>
        <taxon>Diplomonadida</taxon>
        <taxon>Hexamitidae</taxon>
        <taxon>Hexamitinae</taxon>
        <taxon>Hexamita</taxon>
    </lineage>
</organism>
<evidence type="ECO:0000313" key="3">
    <source>
        <dbReference type="Proteomes" id="UP001642409"/>
    </source>
</evidence>
<dbReference type="AlphaFoldDB" id="A0AA86UMF7"/>
<reference evidence="1" key="1">
    <citation type="submission" date="2023-06" db="EMBL/GenBank/DDBJ databases">
        <authorList>
            <person name="Kurt Z."/>
        </authorList>
    </citation>
    <scope>NUCLEOTIDE SEQUENCE</scope>
</reference>
<dbReference type="EMBL" id="CATOUU010000972">
    <property type="protein sequence ID" value="CAI9964060.1"/>
    <property type="molecule type" value="Genomic_DNA"/>
</dbReference>
<comment type="caution">
    <text evidence="1">The sequence shown here is derived from an EMBL/GenBank/DDBJ whole genome shotgun (WGS) entry which is preliminary data.</text>
</comment>